<dbReference type="InterPro" id="IPR044957">
    <property type="entry name" value="Ribosomal_bL32_bact"/>
</dbReference>
<evidence type="ECO:0000256" key="5">
    <source>
        <dbReference type="HAMAP-Rule" id="MF_00340"/>
    </source>
</evidence>
<accession>A0A143BJZ2</accession>
<dbReference type="EMBL" id="CP011454">
    <property type="protein sequence ID" value="AMW04923.1"/>
    <property type="molecule type" value="Genomic_DNA"/>
</dbReference>
<gene>
    <name evidence="5" type="primary">rpmF</name>
    <name evidence="7" type="ORF">GEMMAAP_08905</name>
</gene>
<name>A0A143BJZ2_9BACT</name>
<reference evidence="7 8" key="1">
    <citation type="journal article" date="2014" name="Proc. Natl. Acad. Sci. U.S.A.">
        <title>Functional type 2 photosynthetic reaction centers found in the rare bacterial phylum Gemmatimonadetes.</title>
        <authorList>
            <person name="Zeng Y."/>
            <person name="Feng F."/>
            <person name="Medova H."/>
            <person name="Dean J."/>
            <person name="Koblizek M."/>
        </authorList>
    </citation>
    <scope>NUCLEOTIDE SEQUENCE [LARGE SCALE GENOMIC DNA]</scope>
    <source>
        <strain evidence="7 8">AP64</strain>
    </source>
</reference>
<dbReference type="NCBIfam" id="TIGR01031">
    <property type="entry name" value="rpmF_bact"/>
    <property type="match status" value="1"/>
</dbReference>
<dbReference type="STRING" id="1379270.GEMMAAP_08905"/>
<dbReference type="PANTHER" id="PTHR35534">
    <property type="entry name" value="50S RIBOSOMAL PROTEIN L32"/>
    <property type="match status" value="1"/>
</dbReference>
<dbReference type="GO" id="GO:0015934">
    <property type="term" value="C:large ribosomal subunit"/>
    <property type="evidence" value="ECO:0007669"/>
    <property type="project" value="InterPro"/>
</dbReference>
<dbReference type="GO" id="GO:0006412">
    <property type="term" value="P:translation"/>
    <property type="evidence" value="ECO:0007669"/>
    <property type="project" value="UniProtKB-UniRule"/>
</dbReference>
<reference evidence="7 8" key="2">
    <citation type="journal article" date="2016" name="Environ. Microbiol. Rep.">
        <title>Metagenomic evidence for the presence of phototrophic Gemmatimonadetes bacteria in diverse environments.</title>
        <authorList>
            <person name="Zeng Y."/>
            <person name="Baumbach J."/>
            <person name="Barbosa E.G."/>
            <person name="Azevedo V."/>
            <person name="Zhang C."/>
            <person name="Koblizek M."/>
        </authorList>
    </citation>
    <scope>NUCLEOTIDE SEQUENCE [LARGE SCALE GENOMIC DNA]</scope>
    <source>
        <strain evidence="7 8">AP64</strain>
    </source>
</reference>
<keyword evidence="8" id="KW-1185">Reference proteome</keyword>
<dbReference type="HAMAP" id="MF_00340">
    <property type="entry name" value="Ribosomal_bL32"/>
    <property type="match status" value="1"/>
</dbReference>
<dbReference type="AlphaFoldDB" id="A0A143BJZ2"/>
<evidence type="ECO:0000256" key="3">
    <source>
        <dbReference type="ARBA" id="ARBA00023274"/>
    </source>
</evidence>
<dbReference type="PANTHER" id="PTHR35534:SF1">
    <property type="entry name" value="LARGE RIBOSOMAL SUBUNIT PROTEIN BL32"/>
    <property type="match status" value="1"/>
</dbReference>
<dbReference type="eggNOG" id="COG0333">
    <property type="taxonomic scope" value="Bacteria"/>
</dbReference>
<dbReference type="KEGG" id="gph:GEMMAAP_08905"/>
<comment type="similarity">
    <text evidence="1 5">Belongs to the bacterial ribosomal protein bL32 family.</text>
</comment>
<organism evidence="7 8">
    <name type="scientific">Gemmatimonas phototrophica</name>
    <dbReference type="NCBI Taxonomy" id="1379270"/>
    <lineage>
        <taxon>Bacteria</taxon>
        <taxon>Pseudomonadati</taxon>
        <taxon>Gemmatimonadota</taxon>
        <taxon>Gemmatimonadia</taxon>
        <taxon>Gemmatimonadales</taxon>
        <taxon>Gemmatimonadaceae</taxon>
        <taxon>Gemmatimonas</taxon>
    </lineage>
</organism>
<keyword evidence="2 5" id="KW-0689">Ribosomal protein</keyword>
<keyword evidence="3 5" id="KW-0687">Ribonucleoprotein</keyword>
<evidence type="ECO:0000313" key="8">
    <source>
        <dbReference type="Proteomes" id="UP000076404"/>
    </source>
</evidence>
<proteinExistence type="inferred from homology"/>
<feature type="compositionally biased region" description="Basic residues" evidence="6">
    <location>
        <begin position="1"/>
        <end position="19"/>
    </location>
</feature>
<feature type="region of interest" description="Disordered" evidence="6">
    <location>
        <begin position="1"/>
        <end position="21"/>
    </location>
</feature>
<evidence type="ECO:0000256" key="2">
    <source>
        <dbReference type="ARBA" id="ARBA00022980"/>
    </source>
</evidence>
<evidence type="ECO:0000313" key="7">
    <source>
        <dbReference type="EMBL" id="AMW04923.1"/>
    </source>
</evidence>
<dbReference type="InterPro" id="IPR002677">
    <property type="entry name" value="Ribosomal_bL32"/>
</dbReference>
<dbReference type="InterPro" id="IPR011332">
    <property type="entry name" value="Ribosomal_zn-bd"/>
</dbReference>
<dbReference type="SUPFAM" id="SSF57829">
    <property type="entry name" value="Zn-binding ribosomal proteins"/>
    <property type="match status" value="1"/>
</dbReference>
<dbReference type="Pfam" id="PF01783">
    <property type="entry name" value="Ribosomal_L32p"/>
    <property type="match status" value="1"/>
</dbReference>
<dbReference type="Proteomes" id="UP000076404">
    <property type="component" value="Chromosome"/>
</dbReference>
<protein>
    <recommendedName>
        <fullName evidence="4 5">Large ribosomal subunit protein bL32</fullName>
    </recommendedName>
</protein>
<dbReference type="RefSeq" id="WP_026850814.1">
    <property type="nucleotide sequence ID" value="NZ_CP011454.1"/>
</dbReference>
<evidence type="ECO:0000256" key="4">
    <source>
        <dbReference type="ARBA" id="ARBA00035178"/>
    </source>
</evidence>
<evidence type="ECO:0000256" key="1">
    <source>
        <dbReference type="ARBA" id="ARBA00008560"/>
    </source>
</evidence>
<evidence type="ECO:0000256" key="6">
    <source>
        <dbReference type="SAM" id="MobiDB-lite"/>
    </source>
</evidence>
<dbReference type="OrthoDB" id="9812874at2"/>
<dbReference type="GO" id="GO:0003735">
    <property type="term" value="F:structural constituent of ribosome"/>
    <property type="evidence" value="ECO:0007669"/>
    <property type="project" value="InterPro"/>
</dbReference>
<sequence>MAVPKRRTSKRRKRARNTHKTAPAIVIQSCPQCGTAKRPHRVCADCGYYAGEQRVTAQEA</sequence>